<dbReference type="GO" id="GO:0000981">
    <property type="term" value="F:DNA-binding transcription factor activity, RNA polymerase II-specific"/>
    <property type="evidence" value="ECO:0007669"/>
    <property type="project" value="TreeGrafter"/>
</dbReference>
<evidence type="ECO:0000256" key="2">
    <source>
        <dbReference type="PROSITE-ProRule" id="PRU00089"/>
    </source>
</evidence>
<dbReference type="SUPFAM" id="SSF46785">
    <property type="entry name" value="Winged helix' DNA-binding domain"/>
    <property type="match status" value="1"/>
</dbReference>
<dbReference type="InterPro" id="IPR036388">
    <property type="entry name" value="WH-like_DNA-bd_sf"/>
</dbReference>
<dbReference type="Pfam" id="PF00250">
    <property type="entry name" value="Forkhead"/>
    <property type="match status" value="1"/>
</dbReference>
<dbReference type="GO" id="GO:0000978">
    <property type="term" value="F:RNA polymerase II cis-regulatory region sequence-specific DNA binding"/>
    <property type="evidence" value="ECO:0007669"/>
    <property type="project" value="TreeGrafter"/>
</dbReference>
<dbReference type="GO" id="GO:0009653">
    <property type="term" value="P:anatomical structure morphogenesis"/>
    <property type="evidence" value="ECO:0007669"/>
    <property type="project" value="TreeGrafter"/>
</dbReference>
<feature type="domain" description="Fork-head" evidence="3">
    <location>
        <begin position="98"/>
        <end position="135"/>
    </location>
</feature>
<gene>
    <name evidence="4" type="ORF">RFULGI_LOCUS4641</name>
</gene>
<dbReference type="InterPro" id="IPR036390">
    <property type="entry name" value="WH_DNA-bd_sf"/>
</dbReference>
<dbReference type="InterPro" id="IPR050211">
    <property type="entry name" value="FOX_domain-containing"/>
</dbReference>
<dbReference type="GO" id="GO:0005634">
    <property type="term" value="C:nucleus"/>
    <property type="evidence" value="ECO:0007669"/>
    <property type="project" value="UniProtKB-SubCell"/>
</dbReference>
<organism evidence="4 5">
    <name type="scientific">Racocetra fulgida</name>
    <dbReference type="NCBI Taxonomy" id="60492"/>
    <lineage>
        <taxon>Eukaryota</taxon>
        <taxon>Fungi</taxon>
        <taxon>Fungi incertae sedis</taxon>
        <taxon>Mucoromycota</taxon>
        <taxon>Glomeromycotina</taxon>
        <taxon>Glomeromycetes</taxon>
        <taxon>Diversisporales</taxon>
        <taxon>Gigasporaceae</taxon>
        <taxon>Racocetra</taxon>
    </lineage>
</organism>
<reference evidence="4" key="1">
    <citation type="submission" date="2021-06" db="EMBL/GenBank/DDBJ databases">
        <authorList>
            <person name="Kallberg Y."/>
            <person name="Tangrot J."/>
            <person name="Rosling A."/>
        </authorList>
    </citation>
    <scope>NUCLEOTIDE SEQUENCE</scope>
    <source>
        <strain evidence="4">IN212</strain>
    </source>
</reference>
<feature type="non-terminal residue" evidence="4">
    <location>
        <position position="1"/>
    </location>
</feature>
<evidence type="ECO:0000259" key="3">
    <source>
        <dbReference type="PROSITE" id="PS50039"/>
    </source>
</evidence>
<protein>
    <submittedName>
        <fullName evidence="4">13434_t:CDS:1</fullName>
    </submittedName>
</protein>
<comment type="subcellular location">
    <subcellularLocation>
        <location evidence="2">Nucleus</location>
    </subcellularLocation>
</comment>
<dbReference type="GO" id="GO:0030154">
    <property type="term" value="P:cell differentiation"/>
    <property type="evidence" value="ECO:0007669"/>
    <property type="project" value="TreeGrafter"/>
</dbReference>
<evidence type="ECO:0000313" key="5">
    <source>
        <dbReference type="Proteomes" id="UP000789396"/>
    </source>
</evidence>
<dbReference type="Gene3D" id="1.10.10.10">
    <property type="entry name" value="Winged helix-like DNA-binding domain superfamily/Winged helix DNA-binding domain"/>
    <property type="match status" value="1"/>
</dbReference>
<keyword evidence="5" id="KW-1185">Reference proteome</keyword>
<dbReference type="Proteomes" id="UP000789396">
    <property type="component" value="Unassembled WGS sequence"/>
</dbReference>
<accession>A0A9N9FQN3</accession>
<sequence>LVEMSTYQQQTSSQQYYTHYRHLSPIGTLALGSGNNNGIGSHDPIYNANQQTSTKAGNKSLIVSSGVDTSVDAFANRTSTTPTIRSPIQNPQDLVPGKSPYSYATLIACAIKNSSDKKLTLNEIYNWIANNYPYY</sequence>
<dbReference type="PANTHER" id="PTHR11829">
    <property type="entry name" value="FORKHEAD BOX PROTEIN"/>
    <property type="match status" value="1"/>
</dbReference>
<comment type="caution">
    <text evidence="4">The sequence shown here is derived from an EMBL/GenBank/DDBJ whole genome shotgun (WGS) entry which is preliminary data.</text>
</comment>
<dbReference type="PROSITE" id="PS50039">
    <property type="entry name" value="FORK_HEAD_3"/>
    <property type="match status" value="1"/>
</dbReference>
<dbReference type="OrthoDB" id="5954824at2759"/>
<dbReference type="EMBL" id="CAJVPZ010004727">
    <property type="protein sequence ID" value="CAG8550826.1"/>
    <property type="molecule type" value="Genomic_DNA"/>
</dbReference>
<evidence type="ECO:0000256" key="1">
    <source>
        <dbReference type="ARBA" id="ARBA00023125"/>
    </source>
</evidence>
<dbReference type="PANTHER" id="PTHR11829:SF343">
    <property type="entry name" value="FORK-HEAD DOMAIN-CONTAINING PROTEIN"/>
    <property type="match status" value="1"/>
</dbReference>
<dbReference type="AlphaFoldDB" id="A0A9N9FQN3"/>
<keyword evidence="1 2" id="KW-0238">DNA-binding</keyword>
<feature type="DNA-binding region" description="Fork-head" evidence="2">
    <location>
        <begin position="98"/>
        <end position="135"/>
    </location>
</feature>
<dbReference type="PRINTS" id="PR00053">
    <property type="entry name" value="FORKHEAD"/>
</dbReference>
<keyword evidence="2" id="KW-0539">Nucleus</keyword>
<proteinExistence type="predicted"/>
<evidence type="ECO:0000313" key="4">
    <source>
        <dbReference type="EMBL" id="CAG8550826.1"/>
    </source>
</evidence>
<name>A0A9N9FQN3_9GLOM</name>
<dbReference type="InterPro" id="IPR001766">
    <property type="entry name" value="Fork_head_dom"/>
</dbReference>